<comment type="caution">
    <text evidence="1">The sequence shown here is derived from an EMBL/GenBank/DDBJ whole genome shotgun (WGS) entry which is preliminary data.</text>
</comment>
<dbReference type="Proteomes" id="UP000283981">
    <property type="component" value="Unassembled WGS sequence"/>
</dbReference>
<name>A0A414UZH6_MEDGN</name>
<dbReference type="NCBIfam" id="TIGR01725">
    <property type="entry name" value="phge_HK97_gp10"/>
    <property type="match status" value="1"/>
</dbReference>
<proteinExistence type="predicted"/>
<protein>
    <recommendedName>
        <fullName evidence="3">HK97 gp10 family phage protein</fullName>
    </recommendedName>
</protein>
<gene>
    <name evidence="1" type="ORF">DW243_01135</name>
</gene>
<organism evidence="1 2">
    <name type="scientific">Mediterraneibacter gnavus</name>
    <name type="common">Ruminococcus gnavus</name>
    <dbReference type="NCBI Taxonomy" id="33038"/>
    <lineage>
        <taxon>Bacteria</taxon>
        <taxon>Bacillati</taxon>
        <taxon>Bacillota</taxon>
        <taxon>Clostridia</taxon>
        <taxon>Lachnospirales</taxon>
        <taxon>Lachnospiraceae</taxon>
        <taxon>Mediterraneibacter</taxon>
    </lineage>
</organism>
<evidence type="ECO:0008006" key="3">
    <source>
        <dbReference type="Google" id="ProtNLM"/>
    </source>
</evidence>
<dbReference type="InterPro" id="IPR010064">
    <property type="entry name" value="HK97-gp10_tail"/>
</dbReference>
<reference evidence="1 2" key="1">
    <citation type="submission" date="2018-08" db="EMBL/GenBank/DDBJ databases">
        <title>A genome reference for cultivated species of the human gut microbiota.</title>
        <authorList>
            <person name="Zou Y."/>
            <person name="Xue W."/>
            <person name="Luo G."/>
        </authorList>
    </citation>
    <scope>NUCLEOTIDE SEQUENCE [LARGE SCALE GENOMIC DNA]</scope>
    <source>
        <strain evidence="1 2">AM21-18</strain>
    </source>
</reference>
<evidence type="ECO:0000313" key="1">
    <source>
        <dbReference type="EMBL" id="RHG88232.1"/>
    </source>
</evidence>
<evidence type="ECO:0000313" key="2">
    <source>
        <dbReference type="Proteomes" id="UP000283981"/>
    </source>
</evidence>
<dbReference type="AlphaFoldDB" id="A0A414UZH6"/>
<dbReference type="RefSeq" id="WP_009244650.1">
    <property type="nucleotide sequence ID" value="NZ_CABKQB010000004.1"/>
</dbReference>
<accession>A0A414UZH6</accession>
<dbReference type="EMBL" id="QRIS01000002">
    <property type="protein sequence ID" value="RHG88232.1"/>
    <property type="molecule type" value="Genomic_DNA"/>
</dbReference>
<sequence>MAKFEIRGLDDMMQALNALEVEEVAAKMLEESVPILEQEVKKEVSRHKDTGDMYESIGSTGARRNQRGYYICVRPTGYASAKKWRNARTKGGKRAGKKVRVRNMEKMVYLEYGTSKQRATPVLSRATRRAEKDVISKMQEVFNREVDGK</sequence>